<accession>A0A7T4QYA6</accession>
<comment type="subcellular location">
    <subcellularLocation>
        <location evidence="1">Cell inner membrane</location>
        <topology evidence="1">Single-pass membrane protein</topology>
    </subcellularLocation>
</comment>
<evidence type="ECO:0000313" key="13">
    <source>
        <dbReference type="Proteomes" id="UP000596063"/>
    </source>
</evidence>
<dbReference type="InterPro" id="IPR045584">
    <property type="entry name" value="Pilin-like"/>
</dbReference>
<evidence type="ECO:0000256" key="4">
    <source>
        <dbReference type="ARBA" id="ARBA00022481"/>
    </source>
</evidence>
<dbReference type="PROSITE" id="PS00409">
    <property type="entry name" value="PROKAR_NTER_METHYL"/>
    <property type="match status" value="1"/>
</dbReference>
<dbReference type="Pfam" id="PF07963">
    <property type="entry name" value="N_methyl"/>
    <property type="match status" value="1"/>
</dbReference>
<evidence type="ECO:0000256" key="6">
    <source>
        <dbReference type="ARBA" id="ARBA00022692"/>
    </source>
</evidence>
<evidence type="ECO:0000256" key="9">
    <source>
        <dbReference type="ARBA" id="ARBA00025772"/>
    </source>
</evidence>
<evidence type="ECO:0000256" key="2">
    <source>
        <dbReference type="ARBA" id="ARBA00021549"/>
    </source>
</evidence>
<evidence type="ECO:0000256" key="8">
    <source>
        <dbReference type="ARBA" id="ARBA00023136"/>
    </source>
</evidence>
<reference evidence="12 13" key="1">
    <citation type="submission" date="2020-12" db="EMBL/GenBank/DDBJ databases">
        <authorList>
            <person name="Shan Y."/>
        </authorList>
    </citation>
    <scope>NUCLEOTIDE SEQUENCE [LARGE SCALE GENOMIC DNA]</scope>
    <source>
        <strain evidence="13">csc3.9</strain>
    </source>
</reference>
<dbReference type="KEGG" id="snan:I6N98_11615"/>
<evidence type="ECO:0000256" key="3">
    <source>
        <dbReference type="ARBA" id="ARBA00022475"/>
    </source>
</evidence>
<evidence type="ECO:0000256" key="5">
    <source>
        <dbReference type="ARBA" id="ARBA00022519"/>
    </source>
</evidence>
<evidence type="ECO:0000256" key="10">
    <source>
        <dbReference type="ARBA" id="ARBA00030775"/>
    </source>
</evidence>
<organism evidence="12 13">
    <name type="scientific">Spongiibacter nanhainus</name>
    <dbReference type="NCBI Taxonomy" id="2794344"/>
    <lineage>
        <taxon>Bacteria</taxon>
        <taxon>Pseudomonadati</taxon>
        <taxon>Pseudomonadota</taxon>
        <taxon>Gammaproteobacteria</taxon>
        <taxon>Cellvibrionales</taxon>
        <taxon>Spongiibacteraceae</taxon>
        <taxon>Spongiibacter</taxon>
    </lineage>
</organism>
<proteinExistence type="inferred from homology"/>
<dbReference type="GO" id="GO:0005886">
    <property type="term" value="C:plasma membrane"/>
    <property type="evidence" value="ECO:0007669"/>
    <property type="project" value="UniProtKB-SubCell"/>
</dbReference>
<evidence type="ECO:0000259" key="11">
    <source>
        <dbReference type="Pfam" id="PF12019"/>
    </source>
</evidence>
<evidence type="ECO:0000256" key="7">
    <source>
        <dbReference type="ARBA" id="ARBA00022989"/>
    </source>
</evidence>
<keyword evidence="13" id="KW-1185">Reference proteome</keyword>
<dbReference type="InterPro" id="IPR012902">
    <property type="entry name" value="N_methyl_site"/>
</dbReference>
<dbReference type="InterPro" id="IPR022346">
    <property type="entry name" value="T2SS_GspH"/>
</dbReference>
<feature type="domain" description="General secretion pathway GspH" evidence="11">
    <location>
        <begin position="46"/>
        <end position="145"/>
    </location>
</feature>
<keyword evidence="4" id="KW-0488">Methylation</keyword>
<evidence type="ECO:0000256" key="1">
    <source>
        <dbReference type="ARBA" id="ARBA00004377"/>
    </source>
</evidence>
<sequence length="154" mass="16154">MLGVSQPMRGYTLLELLVTLAIVAILATLAAPAFNNLIETQRVRSASNTLVNSLNLARSESVTRNATIKLEKAAAGWSAGWTVSIDGTATVLRSEDGVNGISITGSANSLNYTPDGRSNATVEFDVVPDSGEASRSRCVSVSLSGKPRVREGEC</sequence>
<keyword evidence="5" id="KW-0997">Cell inner membrane</keyword>
<evidence type="ECO:0000313" key="12">
    <source>
        <dbReference type="EMBL" id="QQD17025.1"/>
    </source>
</evidence>
<protein>
    <recommendedName>
        <fullName evidence="2">Type II secretion system protein H</fullName>
    </recommendedName>
    <alternativeName>
        <fullName evidence="10">General secretion pathway protein H</fullName>
    </alternativeName>
</protein>
<keyword evidence="8" id="KW-0472">Membrane</keyword>
<dbReference type="Pfam" id="PF12019">
    <property type="entry name" value="GspH"/>
    <property type="match status" value="1"/>
</dbReference>
<keyword evidence="7" id="KW-1133">Transmembrane helix</keyword>
<dbReference type="Proteomes" id="UP000596063">
    <property type="component" value="Chromosome"/>
</dbReference>
<keyword evidence="3" id="KW-1003">Cell membrane</keyword>
<dbReference type="GO" id="GO:0015628">
    <property type="term" value="P:protein secretion by the type II secretion system"/>
    <property type="evidence" value="ECO:0007669"/>
    <property type="project" value="InterPro"/>
</dbReference>
<dbReference type="SUPFAM" id="SSF54523">
    <property type="entry name" value="Pili subunits"/>
    <property type="match status" value="1"/>
</dbReference>
<dbReference type="AlphaFoldDB" id="A0A7T4QYA6"/>
<dbReference type="NCBIfam" id="TIGR02532">
    <property type="entry name" value="IV_pilin_GFxxxE"/>
    <property type="match status" value="1"/>
</dbReference>
<dbReference type="EMBL" id="CP066167">
    <property type="protein sequence ID" value="QQD17025.1"/>
    <property type="molecule type" value="Genomic_DNA"/>
</dbReference>
<comment type="similarity">
    <text evidence="9">Belongs to the GSP H family.</text>
</comment>
<keyword evidence="6" id="KW-0812">Transmembrane</keyword>
<name>A0A7T4QYA6_9GAMM</name>
<gene>
    <name evidence="12" type="ORF">I6N98_11615</name>
</gene>
<dbReference type="GO" id="GO:0015627">
    <property type="term" value="C:type II protein secretion system complex"/>
    <property type="evidence" value="ECO:0007669"/>
    <property type="project" value="InterPro"/>
</dbReference>
<dbReference type="Gene3D" id="3.55.40.10">
    <property type="entry name" value="minor pseudopilin epsh domain"/>
    <property type="match status" value="1"/>
</dbReference>